<dbReference type="OrthoDB" id="3173376at2"/>
<dbReference type="RefSeq" id="WP_123745922.1">
    <property type="nucleotide sequence ID" value="NZ_RJKM01000001.1"/>
</dbReference>
<dbReference type="SUPFAM" id="SSF46689">
    <property type="entry name" value="Homeodomain-like"/>
    <property type="match status" value="1"/>
</dbReference>
<dbReference type="InterPro" id="IPR036271">
    <property type="entry name" value="Tet_transcr_reg_TetR-rel_C_sf"/>
</dbReference>
<gene>
    <name evidence="4" type="ORF">EDD40_6072</name>
</gene>
<accession>A0A3N1HDV4</accession>
<dbReference type="InterPro" id="IPR001647">
    <property type="entry name" value="HTH_TetR"/>
</dbReference>
<evidence type="ECO:0000313" key="5">
    <source>
        <dbReference type="Proteomes" id="UP000268727"/>
    </source>
</evidence>
<name>A0A3N1HDV4_9PSEU</name>
<dbReference type="AlphaFoldDB" id="A0A3N1HDV4"/>
<dbReference type="SUPFAM" id="SSF48498">
    <property type="entry name" value="Tetracyclin repressor-like, C-terminal domain"/>
    <property type="match status" value="1"/>
</dbReference>
<evidence type="ECO:0000313" key="4">
    <source>
        <dbReference type="EMBL" id="ROP40656.1"/>
    </source>
</evidence>
<feature type="domain" description="HTH tetR-type" evidence="3">
    <location>
        <begin position="11"/>
        <end position="71"/>
    </location>
</feature>
<dbReference type="GO" id="GO:0003677">
    <property type="term" value="F:DNA binding"/>
    <property type="evidence" value="ECO:0007669"/>
    <property type="project" value="UniProtKB-UniRule"/>
</dbReference>
<evidence type="ECO:0000256" key="2">
    <source>
        <dbReference type="PROSITE-ProRule" id="PRU00335"/>
    </source>
</evidence>
<reference evidence="4 5" key="1">
    <citation type="submission" date="2018-11" db="EMBL/GenBank/DDBJ databases">
        <title>Sequencing the genomes of 1000 actinobacteria strains.</title>
        <authorList>
            <person name="Klenk H.-P."/>
        </authorList>
    </citation>
    <scope>NUCLEOTIDE SEQUENCE [LARGE SCALE GENOMIC DNA]</scope>
    <source>
        <strain evidence="4 5">DSM 44231</strain>
    </source>
</reference>
<dbReference type="Proteomes" id="UP000268727">
    <property type="component" value="Unassembled WGS sequence"/>
</dbReference>
<evidence type="ECO:0000256" key="1">
    <source>
        <dbReference type="ARBA" id="ARBA00023125"/>
    </source>
</evidence>
<comment type="caution">
    <text evidence="4">The sequence shown here is derived from an EMBL/GenBank/DDBJ whole genome shotgun (WGS) entry which is preliminary data.</text>
</comment>
<dbReference type="Gene3D" id="1.10.357.10">
    <property type="entry name" value="Tetracycline Repressor, domain 2"/>
    <property type="match status" value="1"/>
</dbReference>
<protein>
    <submittedName>
        <fullName evidence="4">WHG domain-containing protein</fullName>
    </submittedName>
</protein>
<dbReference type="EMBL" id="RJKM01000001">
    <property type="protein sequence ID" value="ROP40656.1"/>
    <property type="molecule type" value="Genomic_DNA"/>
</dbReference>
<sequence>MATSPRRPYHGDLRAALVAAARSLVVAEDAEGLTLRRAAATAGVPHTAAHRHLADEAALVAAVAAQGFDELRASAEAVPGGPLDRLHGIGRAYVGFAAANPSLHRLMFGGEVPRRDAHVELSDALAGTVPALADAGLAAR</sequence>
<organism evidence="4 5">
    <name type="scientific">Saccharothrix texasensis</name>
    <dbReference type="NCBI Taxonomy" id="103734"/>
    <lineage>
        <taxon>Bacteria</taxon>
        <taxon>Bacillati</taxon>
        <taxon>Actinomycetota</taxon>
        <taxon>Actinomycetes</taxon>
        <taxon>Pseudonocardiales</taxon>
        <taxon>Pseudonocardiaceae</taxon>
        <taxon>Saccharothrix</taxon>
    </lineage>
</organism>
<evidence type="ECO:0000259" key="3">
    <source>
        <dbReference type="PROSITE" id="PS50977"/>
    </source>
</evidence>
<keyword evidence="1 2" id="KW-0238">DNA-binding</keyword>
<dbReference type="InterPro" id="IPR009057">
    <property type="entry name" value="Homeodomain-like_sf"/>
</dbReference>
<proteinExistence type="predicted"/>
<keyword evidence="5" id="KW-1185">Reference proteome</keyword>
<dbReference type="PROSITE" id="PS50977">
    <property type="entry name" value="HTH_TETR_2"/>
    <property type="match status" value="1"/>
</dbReference>
<feature type="DNA-binding region" description="H-T-H motif" evidence="2">
    <location>
        <begin position="34"/>
        <end position="53"/>
    </location>
</feature>